<name>A0A178D785_9EURO</name>
<keyword evidence="4 9" id="KW-0812">Transmembrane</keyword>
<feature type="transmembrane region" description="Helical" evidence="9">
    <location>
        <begin position="318"/>
        <end position="335"/>
    </location>
</feature>
<feature type="transmembrane region" description="Helical" evidence="9">
    <location>
        <begin position="66"/>
        <end position="86"/>
    </location>
</feature>
<evidence type="ECO:0000259" key="10">
    <source>
        <dbReference type="PROSITE" id="PS50850"/>
    </source>
</evidence>
<dbReference type="PROSITE" id="PS00217">
    <property type="entry name" value="SUGAR_TRANSPORT_2"/>
    <property type="match status" value="1"/>
</dbReference>
<comment type="caution">
    <text evidence="11">The sequence shown here is derived from an EMBL/GenBank/DDBJ whole genome shotgun (WGS) entry which is preliminary data.</text>
</comment>
<evidence type="ECO:0000256" key="9">
    <source>
        <dbReference type="SAM" id="Phobius"/>
    </source>
</evidence>
<evidence type="ECO:0000313" key="12">
    <source>
        <dbReference type="Proteomes" id="UP000185904"/>
    </source>
</evidence>
<evidence type="ECO:0000256" key="5">
    <source>
        <dbReference type="ARBA" id="ARBA00022989"/>
    </source>
</evidence>
<keyword evidence="12" id="KW-1185">Reference proteome</keyword>
<gene>
    <name evidence="11" type="ORF">AYO20_03548</name>
</gene>
<dbReference type="PANTHER" id="PTHR48022">
    <property type="entry name" value="PLASTIDIC GLUCOSE TRANSPORTER 4"/>
    <property type="match status" value="1"/>
</dbReference>
<feature type="transmembrane region" description="Helical" evidence="9">
    <location>
        <begin position="414"/>
        <end position="437"/>
    </location>
</feature>
<feature type="compositionally biased region" description="Polar residues" evidence="8">
    <location>
        <begin position="576"/>
        <end position="587"/>
    </location>
</feature>
<dbReference type="GO" id="GO:0016020">
    <property type="term" value="C:membrane"/>
    <property type="evidence" value="ECO:0007669"/>
    <property type="project" value="UniProtKB-SubCell"/>
</dbReference>
<feature type="transmembrane region" description="Helical" evidence="9">
    <location>
        <begin position="373"/>
        <end position="393"/>
    </location>
</feature>
<dbReference type="GO" id="GO:0005351">
    <property type="term" value="F:carbohydrate:proton symporter activity"/>
    <property type="evidence" value="ECO:0007669"/>
    <property type="project" value="TreeGrafter"/>
</dbReference>
<sequence>MATTQQEMSRLMANVTPWYRDPGRRKLYSLLLIALLSAATNGYDGSLMNGVQSITYYENYFHHPHGSTQGLLNAIQSVGGVVSLILAPYSADYGGRKWTIFVGCLIVVVAGILQCFSVNIHMFTAARFLIGLGSGFSGLASPLLITELAHPCERGKISALYNTQYYFGAFLGGWITFGTLYIKSNWSWRLPSLLQSAPSFVQVLLVILLPESPRWLMSRGKDEKALAILAKYHANGDRDDPLVRFEYAEMKASIGQGEQKGRWSELFRTRGNRYRVFICLCCGVFSQFSGTSLTAYYLHNILQNIGIDSPNYQNMLNGFILMVNMFEAWFWACMVDRFGRRPLFLIASSGMCCTFAIWIALTASQLQHPKQVGFGKGVIAMIFFHNFFYNFAWISLNIGYPLEILSFKIRANGLFMQGLATNICLALSQYIIPIGIAAGSWKFYFFFEGWLIIQLVTVYFFFIETRGATLEEINRTFDGADAVEEIKQKATEAIGVGDITEIGASRKGGDDGFGVEVTHVDEIHEKTGTSHGYAIATTAAAAAEAEAEAEAWVRIEELAEELRSRLDDLALRRRSGNTAPANSNNLPRSRDFIRSG</sequence>
<keyword evidence="6 9" id="KW-0472">Membrane</keyword>
<feature type="transmembrane region" description="Helical" evidence="9">
    <location>
        <begin position="165"/>
        <end position="182"/>
    </location>
</feature>
<feature type="domain" description="Major facilitator superfamily (MFS) profile" evidence="10">
    <location>
        <begin position="30"/>
        <end position="466"/>
    </location>
</feature>
<evidence type="ECO:0000256" key="8">
    <source>
        <dbReference type="SAM" id="MobiDB-lite"/>
    </source>
</evidence>
<dbReference type="RefSeq" id="XP_022502083.1">
    <property type="nucleotide sequence ID" value="XM_022641850.1"/>
</dbReference>
<dbReference type="InterPro" id="IPR050360">
    <property type="entry name" value="MFS_Sugar_Transporters"/>
</dbReference>
<dbReference type="PANTHER" id="PTHR48022:SF64">
    <property type="entry name" value="MAJOR FACILITATOR SUPERFAMILY (MFS) PROFILE DOMAIN-CONTAINING PROTEIN"/>
    <property type="match status" value="1"/>
</dbReference>
<dbReference type="FunFam" id="1.20.1250.20:FF:000134">
    <property type="entry name" value="MFS sugar transporter protein"/>
    <property type="match status" value="1"/>
</dbReference>
<reference evidence="11 12" key="1">
    <citation type="submission" date="2016-03" db="EMBL/GenBank/DDBJ databases">
        <title>The draft genome sequence of Fonsecaea nubica causative agent of cutaneous subcutaneous infection in human host.</title>
        <authorList>
            <person name="Costa F."/>
            <person name="Sybren D.H."/>
            <person name="Raittz R.T."/>
            <person name="Weiss V.A."/>
            <person name="Leao A.C."/>
            <person name="Gomes R."/>
            <person name="De Souza E.M."/>
            <person name="Pedrosa F.O."/>
            <person name="Steffens M.B."/>
            <person name="Bombassaro A."/>
            <person name="Tadra-Sfeir M.Z."/>
            <person name="Moreno L.F."/>
            <person name="Najafzadeh M.J."/>
            <person name="Felipe M.S."/>
            <person name="Teixeira M."/>
            <person name="Sun J."/>
            <person name="Xi L."/>
            <person name="Castro M.A."/>
            <person name="Vicente V.A."/>
        </authorList>
    </citation>
    <scope>NUCLEOTIDE SEQUENCE [LARGE SCALE GENOMIC DNA]</scope>
    <source>
        <strain evidence="11 12">CBS 269.64</strain>
    </source>
</reference>
<keyword evidence="5 9" id="KW-1133">Transmembrane helix</keyword>
<dbReference type="InterPro" id="IPR020846">
    <property type="entry name" value="MFS_dom"/>
</dbReference>
<comment type="similarity">
    <text evidence="2 7">Belongs to the major facilitator superfamily. Sugar transporter (TC 2.A.1.1) family.</text>
</comment>
<dbReference type="Proteomes" id="UP000185904">
    <property type="component" value="Unassembled WGS sequence"/>
</dbReference>
<feature type="transmembrane region" description="Helical" evidence="9">
    <location>
        <begin position="126"/>
        <end position="145"/>
    </location>
</feature>
<dbReference type="NCBIfam" id="TIGR00879">
    <property type="entry name" value="SP"/>
    <property type="match status" value="1"/>
</dbReference>
<evidence type="ECO:0000256" key="6">
    <source>
        <dbReference type="ARBA" id="ARBA00023136"/>
    </source>
</evidence>
<feature type="region of interest" description="Disordered" evidence="8">
    <location>
        <begin position="572"/>
        <end position="596"/>
    </location>
</feature>
<dbReference type="AlphaFoldDB" id="A0A178D785"/>
<dbReference type="EMBL" id="LVCJ01000017">
    <property type="protein sequence ID" value="OAL37071.1"/>
    <property type="molecule type" value="Genomic_DNA"/>
</dbReference>
<feature type="transmembrane region" description="Helical" evidence="9">
    <location>
        <begin position="342"/>
        <end position="361"/>
    </location>
</feature>
<comment type="subcellular location">
    <subcellularLocation>
        <location evidence="1">Membrane</location>
        <topology evidence="1">Multi-pass membrane protein</topology>
    </subcellularLocation>
</comment>
<evidence type="ECO:0000256" key="7">
    <source>
        <dbReference type="RuleBase" id="RU003346"/>
    </source>
</evidence>
<feature type="transmembrane region" description="Helical" evidence="9">
    <location>
        <begin position="276"/>
        <end position="298"/>
    </location>
</feature>
<dbReference type="InterPro" id="IPR036259">
    <property type="entry name" value="MFS_trans_sf"/>
</dbReference>
<dbReference type="PROSITE" id="PS50850">
    <property type="entry name" value="MFS"/>
    <property type="match status" value="1"/>
</dbReference>
<evidence type="ECO:0000256" key="1">
    <source>
        <dbReference type="ARBA" id="ARBA00004141"/>
    </source>
</evidence>
<dbReference type="Pfam" id="PF00083">
    <property type="entry name" value="Sugar_tr"/>
    <property type="match status" value="1"/>
</dbReference>
<dbReference type="SUPFAM" id="SSF103473">
    <property type="entry name" value="MFS general substrate transporter"/>
    <property type="match status" value="1"/>
</dbReference>
<dbReference type="InterPro" id="IPR005828">
    <property type="entry name" value="MFS_sugar_transport-like"/>
</dbReference>
<dbReference type="Gene3D" id="1.20.1250.20">
    <property type="entry name" value="MFS general substrate transporter like domains"/>
    <property type="match status" value="1"/>
</dbReference>
<dbReference type="InterPro" id="IPR005829">
    <property type="entry name" value="Sugar_transporter_CS"/>
</dbReference>
<dbReference type="GeneID" id="34586969"/>
<evidence type="ECO:0000256" key="3">
    <source>
        <dbReference type="ARBA" id="ARBA00022448"/>
    </source>
</evidence>
<evidence type="ECO:0000313" key="11">
    <source>
        <dbReference type="EMBL" id="OAL37071.1"/>
    </source>
</evidence>
<dbReference type="InterPro" id="IPR003663">
    <property type="entry name" value="Sugar/inositol_transpt"/>
</dbReference>
<organism evidence="11 12">
    <name type="scientific">Fonsecaea nubica</name>
    <dbReference type="NCBI Taxonomy" id="856822"/>
    <lineage>
        <taxon>Eukaryota</taxon>
        <taxon>Fungi</taxon>
        <taxon>Dikarya</taxon>
        <taxon>Ascomycota</taxon>
        <taxon>Pezizomycotina</taxon>
        <taxon>Eurotiomycetes</taxon>
        <taxon>Chaetothyriomycetidae</taxon>
        <taxon>Chaetothyriales</taxon>
        <taxon>Herpotrichiellaceae</taxon>
        <taxon>Fonsecaea</taxon>
    </lineage>
</organism>
<keyword evidence="3 7" id="KW-0813">Transport</keyword>
<protein>
    <recommendedName>
        <fullName evidence="10">Major facilitator superfamily (MFS) profile domain-containing protein</fullName>
    </recommendedName>
</protein>
<feature type="transmembrane region" description="Helical" evidence="9">
    <location>
        <begin position="443"/>
        <end position="462"/>
    </location>
</feature>
<proteinExistence type="inferred from homology"/>
<evidence type="ECO:0000256" key="4">
    <source>
        <dbReference type="ARBA" id="ARBA00022692"/>
    </source>
</evidence>
<evidence type="ECO:0000256" key="2">
    <source>
        <dbReference type="ARBA" id="ARBA00010992"/>
    </source>
</evidence>
<dbReference type="OrthoDB" id="6133115at2759"/>
<accession>A0A178D785</accession>
<feature type="transmembrane region" description="Helical" evidence="9">
    <location>
        <begin position="98"/>
        <end position="120"/>
    </location>
</feature>